<dbReference type="Proteomes" id="UP001501447">
    <property type="component" value="Unassembled WGS sequence"/>
</dbReference>
<feature type="transmembrane region" description="Helical" evidence="1">
    <location>
        <begin position="24"/>
        <end position="43"/>
    </location>
</feature>
<protein>
    <recommendedName>
        <fullName evidence="4">Secreted protein</fullName>
    </recommendedName>
</protein>
<keyword evidence="1" id="KW-0472">Membrane</keyword>
<evidence type="ECO:0000313" key="3">
    <source>
        <dbReference type="Proteomes" id="UP001501447"/>
    </source>
</evidence>
<evidence type="ECO:0008006" key="4">
    <source>
        <dbReference type="Google" id="ProtNLM"/>
    </source>
</evidence>
<proteinExistence type="predicted"/>
<evidence type="ECO:0000313" key="2">
    <source>
        <dbReference type="EMBL" id="GAA2595126.1"/>
    </source>
</evidence>
<keyword evidence="1" id="KW-0812">Transmembrane</keyword>
<keyword evidence="1" id="KW-1133">Transmembrane helix</keyword>
<evidence type="ECO:0000256" key="1">
    <source>
        <dbReference type="SAM" id="Phobius"/>
    </source>
</evidence>
<sequence length="380" mass="40780">MPDGIPDRTGPGARLRRLARGRPGTAVAGALVGALLGTGVMAWRSGELPLVPHDVCWGALSSDDLDGLFSDEGDIRARETPLDHALGTGPAGATQCGIQQWQDDELKSEVTAEVKELDKYRGKDGREWPEEFLSSRMVPLDGPDGEVTGMVSPSRAWVALPATCRGGKDDPPTIVSLVSGRSDTREQDQSEARTYRAALARAVVHLANGVMDEYGCSGRYADPDPDKLAPLAPLKAQKYAEDLCGLKGVRLPEWARPSEEGSRGMRATSTRAGFVHSCEVGRHMETDGLRLTTIEDPRLAQAVAPLAYSGTPRFEGDGEGSVVGDLAVYRLSCQTGQVVFTVRDLDRLYERSVVAAVLPSYVRAQAKRIGCGEVRVEPGE</sequence>
<dbReference type="RefSeq" id="WP_344561740.1">
    <property type="nucleotide sequence ID" value="NZ_BAAARJ010000002.1"/>
</dbReference>
<organism evidence="2 3">
    <name type="scientific">Streptomyces axinellae</name>
    <dbReference type="NCBI Taxonomy" id="552788"/>
    <lineage>
        <taxon>Bacteria</taxon>
        <taxon>Bacillati</taxon>
        <taxon>Actinomycetota</taxon>
        <taxon>Actinomycetes</taxon>
        <taxon>Kitasatosporales</taxon>
        <taxon>Streptomycetaceae</taxon>
        <taxon>Streptomyces</taxon>
    </lineage>
</organism>
<reference evidence="2 3" key="1">
    <citation type="journal article" date="2019" name="Int. J. Syst. Evol. Microbiol.">
        <title>The Global Catalogue of Microorganisms (GCM) 10K type strain sequencing project: providing services to taxonomists for standard genome sequencing and annotation.</title>
        <authorList>
            <consortium name="The Broad Institute Genomics Platform"/>
            <consortium name="The Broad Institute Genome Sequencing Center for Infectious Disease"/>
            <person name="Wu L."/>
            <person name="Ma J."/>
        </authorList>
    </citation>
    <scope>NUCLEOTIDE SEQUENCE [LARGE SCALE GENOMIC DNA]</scope>
    <source>
        <strain evidence="2 3">JCM 16373</strain>
    </source>
</reference>
<comment type="caution">
    <text evidence="2">The sequence shown here is derived from an EMBL/GenBank/DDBJ whole genome shotgun (WGS) entry which is preliminary data.</text>
</comment>
<dbReference type="EMBL" id="BAAARJ010000002">
    <property type="protein sequence ID" value="GAA2595126.1"/>
    <property type="molecule type" value="Genomic_DNA"/>
</dbReference>
<keyword evidence="3" id="KW-1185">Reference proteome</keyword>
<name>A0ABN3PPU7_9ACTN</name>
<accession>A0ABN3PPU7</accession>
<gene>
    <name evidence="2" type="ORF">GCM10009863_05340</name>
</gene>